<evidence type="ECO:0000256" key="2">
    <source>
        <dbReference type="ARBA" id="ARBA00022777"/>
    </source>
</evidence>
<proteinExistence type="predicted"/>
<dbReference type="GO" id="GO:0016301">
    <property type="term" value="F:kinase activity"/>
    <property type="evidence" value="ECO:0007669"/>
    <property type="project" value="UniProtKB-KW"/>
</dbReference>
<comment type="caution">
    <text evidence="4">The sequence shown here is derived from an EMBL/GenBank/DDBJ whole genome shotgun (WGS) entry which is preliminary data.</text>
</comment>
<protein>
    <submittedName>
        <fullName evidence="4">Ribokinase</fullName>
    </submittedName>
</protein>
<reference evidence="4" key="1">
    <citation type="submission" date="2016-01" db="EMBL/GenBank/DDBJ databases">
        <authorList>
            <person name="Peeters C."/>
        </authorList>
    </citation>
    <scope>NUCLEOTIDE SEQUENCE [LARGE SCALE GENOMIC DNA]</scope>
    <source>
        <strain evidence="4">LMG 29326</strain>
    </source>
</reference>
<sequence length="310" mass="33114">MSEKHIICLGSALWDTIFRVDHIPPHGGKVLPTIAVQGASGMATVAAVSIARLGGRVSLWSRIGDDHTGQMFIEDLAREGVSTAGVRQLPNVRTPFSTILVDKHGERLVVPYFDPALDTDTGWLPLHEIASAGAVLCDMRWLQGAEVLFSHARRLSIPTILDADVAPVDDLRAMMPLADHVLLSEPALHSLSGASSPEEALVEVASTLSARVVGVTLGARGSLIWQNDDGAGTLSRFPTINIRALDTLNAGDVWHGTYAYGITRGWDLSRTVRAASVAAAMKCEHFGGRAGAPRLPQLLERLQLGAAEFV</sequence>
<dbReference type="GO" id="GO:0005829">
    <property type="term" value="C:cytosol"/>
    <property type="evidence" value="ECO:0007669"/>
    <property type="project" value="TreeGrafter"/>
</dbReference>
<dbReference type="AlphaFoldDB" id="A0A158B7J1"/>
<dbReference type="Pfam" id="PF00294">
    <property type="entry name" value="PfkB"/>
    <property type="match status" value="1"/>
</dbReference>
<evidence type="ECO:0000313" key="5">
    <source>
        <dbReference type="Proteomes" id="UP000054978"/>
    </source>
</evidence>
<dbReference type="Gene3D" id="3.40.1190.20">
    <property type="match status" value="1"/>
</dbReference>
<dbReference type="SUPFAM" id="SSF53613">
    <property type="entry name" value="Ribokinase-like"/>
    <property type="match status" value="1"/>
</dbReference>
<dbReference type="InterPro" id="IPR029056">
    <property type="entry name" value="Ribokinase-like"/>
</dbReference>
<keyword evidence="1" id="KW-0808">Transferase</keyword>
<feature type="domain" description="Carbohydrate kinase PfkB" evidence="3">
    <location>
        <begin position="4"/>
        <end position="293"/>
    </location>
</feature>
<dbReference type="PANTHER" id="PTHR10584:SF157">
    <property type="entry name" value="SULFOFRUCTOSE KINASE"/>
    <property type="match status" value="1"/>
</dbReference>
<gene>
    <name evidence="4" type="ORF">AWB83_02913</name>
</gene>
<name>A0A158B7J1_9BURK</name>
<keyword evidence="5" id="KW-1185">Reference proteome</keyword>
<dbReference type="OrthoDB" id="9795789at2"/>
<keyword evidence="2" id="KW-0418">Kinase</keyword>
<evidence type="ECO:0000256" key="1">
    <source>
        <dbReference type="ARBA" id="ARBA00022679"/>
    </source>
</evidence>
<dbReference type="InterPro" id="IPR011611">
    <property type="entry name" value="PfkB_dom"/>
</dbReference>
<dbReference type="PANTHER" id="PTHR10584">
    <property type="entry name" value="SUGAR KINASE"/>
    <property type="match status" value="1"/>
</dbReference>
<dbReference type="STRING" id="1777144.AWB83_02913"/>
<accession>A0A158B7J1</accession>
<dbReference type="Proteomes" id="UP000054978">
    <property type="component" value="Unassembled WGS sequence"/>
</dbReference>
<dbReference type="EMBL" id="FCOB02000012">
    <property type="protein sequence ID" value="SAK66051.1"/>
    <property type="molecule type" value="Genomic_DNA"/>
</dbReference>
<evidence type="ECO:0000313" key="4">
    <source>
        <dbReference type="EMBL" id="SAK66051.1"/>
    </source>
</evidence>
<organism evidence="4 5">
    <name type="scientific">Caballeronia ptereochthonis</name>
    <dbReference type="NCBI Taxonomy" id="1777144"/>
    <lineage>
        <taxon>Bacteria</taxon>
        <taxon>Pseudomonadati</taxon>
        <taxon>Pseudomonadota</taxon>
        <taxon>Betaproteobacteria</taxon>
        <taxon>Burkholderiales</taxon>
        <taxon>Burkholderiaceae</taxon>
        <taxon>Caballeronia</taxon>
    </lineage>
</organism>
<dbReference type="RefSeq" id="WP_087046293.1">
    <property type="nucleotide sequence ID" value="NZ_FCOB02000012.1"/>
</dbReference>
<evidence type="ECO:0000259" key="3">
    <source>
        <dbReference type="Pfam" id="PF00294"/>
    </source>
</evidence>